<dbReference type="PATRIC" id="fig|81857.3.peg.1750"/>
<dbReference type="PANTHER" id="PTHR11373">
    <property type="entry name" value="DEOXYNUCLEOSIDE TRIPHOSPHATE TRIPHOSPHOHYDROLASE"/>
    <property type="match status" value="1"/>
</dbReference>
<evidence type="ECO:0000259" key="1">
    <source>
        <dbReference type="PROSITE" id="PS51831"/>
    </source>
</evidence>
<dbReference type="InterPro" id="IPR006674">
    <property type="entry name" value="HD_domain"/>
</dbReference>
<gene>
    <name evidence="2" type="ORF">IV38_GL001733</name>
    <name evidence="3" type="ORF">IV40_GL001822</name>
</gene>
<comment type="caution">
    <text evidence="2">The sequence shown here is derived from an EMBL/GenBank/DDBJ whole genome shotgun (WGS) entry which is preliminary data.</text>
</comment>
<organism evidence="2 5">
    <name type="scientific">Lactobacillus selangorensis</name>
    <dbReference type="NCBI Taxonomy" id="81857"/>
    <lineage>
        <taxon>Bacteria</taxon>
        <taxon>Bacillati</taxon>
        <taxon>Bacillota</taxon>
        <taxon>Bacilli</taxon>
        <taxon>Lactobacillales</taxon>
        <taxon>Lactobacillaceae</taxon>
        <taxon>Lactobacillus</taxon>
    </lineage>
</organism>
<dbReference type="CDD" id="cd00077">
    <property type="entry name" value="HDc"/>
    <property type="match status" value="1"/>
</dbReference>
<evidence type="ECO:0000313" key="4">
    <source>
        <dbReference type="Proteomes" id="UP000051645"/>
    </source>
</evidence>
<evidence type="ECO:0000313" key="3">
    <source>
        <dbReference type="EMBL" id="KRN30635.1"/>
    </source>
</evidence>
<proteinExistence type="predicted"/>
<dbReference type="Gene3D" id="1.10.3210.10">
    <property type="entry name" value="Hypothetical protein af1432"/>
    <property type="match status" value="1"/>
</dbReference>
<name>A0A0R2FJC8_9LACO</name>
<sequence length="478" mass="55626">MTLLLVFAIIEGITEIETDFNFGGVNLQEAELLPREKVFRDPVHNYIHVQYKVILDLIDTPEFQRLRRIHQLGTSMYTFDGAEHSRFSHSLGVYETTREIIENFERNYPTKTPGDGLWDDSQKLVALCAALLHDIGHGPYSHTFEHIFHTNHEAITQEIITSPATAVNKILRQISPEFPQQVASVIDHTYPNPQVVQMISSQIDADRMDYLLRDAYFTGTKYGVFDLTRILRVMRTYKDGIAFDQQGMHAVEDYIVSRFQMYQQVYFHPVSRSMEVILMHLLQRGKELYESGQLEDTQAPKLLIPFFEKDFTLQDYLKLDDGVLNTYFIYWRDYQDDILRDLAGRFLFRRPLKSAQFNDQTKHLIPHLRELVEEAGYDPKYYTAINDSYDLPYDAYTPDSEESKTQIEIMQPDGSLEELSTLSPIVAAITGRETGDERFYFPKEMLQKPSDSIDLFNPVYAEFQQYLRNGALIDPQKE</sequence>
<dbReference type="Proteomes" id="UP000051645">
    <property type="component" value="Unassembled WGS sequence"/>
</dbReference>
<dbReference type="InterPro" id="IPR045509">
    <property type="entry name" value="HD_assoc_2"/>
</dbReference>
<feature type="domain" description="HD" evidence="1">
    <location>
        <begin position="86"/>
        <end position="211"/>
    </location>
</feature>
<dbReference type="EMBL" id="JQAZ01000006">
    <property type="protein sequence ID" value="KRN30635.1"/>
    <property type="molecule type" value="Genomic_DNA"/>
</dbReference>
<keyword evidence="4" id="KW-1185">Reference proteome</keyword>
<dbReference type="GO" id="GO:0006203">
    <property type="term" value="P:dGTP catabolic process"/>
    <property type="evidence" value="ECO:0007669"/>
    <property type="project" value="TreeGrafter"/>
</dbReference>
<dbReference type="FunFam" id="1.10.3210.10:FF:000014">
    <property type="entry name" value="HD domain-containing protein"/>
    <property type="match status" value="1"/>
</dbReference>
<dbReference type="GO" id="GO:0008832">
    <property type="term" value="F:dGTPase activity"/>
    <property type="evidence" value="ECO:0007669"/>
    <property type="project" value="TreeGrafter"/>
</dbReference>
<dbReference type="EMBL" id="JQAT01000005">
    <property type="protein sequence ID" value="KRN27894.1"/>
    <property type="molecule type" value="Genomic_DNA"/>
</dbReference>
<dbReference type="PROSITE" id="PS51831">
    <property type="entry name" value="HD"/>
    <property type="match status" value="1"/>
</dbReference>
<dbReference type="SMART" id="SM00471">
    <property type="entry name" value="HDc"/>
    <property type="match status" value="1"/>
</dbReference>
<dbReference type="Pfam" id="PF01966">
    <property type="entry name" value="HD"/>
    <property type="match status" value="1"/>
</dbReference>
<dbReference type="Proteomes" id="UP000051751">
    <property type="component" value="Unassembled WGS sequence"/>
</dbReference>
<dbReference type="Pfam" id="PF19276">
    <property type="entry name" value="HD_assoc_2"/>
    <property type="match status" value="1"/>
</dbReference>
<evidence type="ECO:0000313" key="5">
    <source>
        <dbReference type="Proteomes" id="UP000051751"/>
    </source>
</evidence>
<keyword evidence="2" id="KW-0378">Hydrolase</keyword>
<accession>A0A0R2FJC8</accession>
<evidence type="ECO:0000313" key="2">
    <source>
        <dbReference type="EMBL" id="KRN27894.1"/>
    </source>
</evidence>
<dbReference type="STRING" id="81857.IV38_GL001733"/>
<dbReference type="InterPro" id="IPR050135">
    <property type="entry name" value="dGTPase-like"/>
</dbReference>
<dbReference type="SUPFAM" id="SSF109604">
    <property type="entry name" value="HD-domain/PDEase-like"/>
    <property type="match status" value="1"/>
</dbReference>
<dbReference type="OrthoDB" id="9803619at2"/>
<dbReference type="InterPro" id="IPR003607">
    <property type="entry name" value="HD/PDEase_dom"/>
</dbReference>
<dbReference type="PANTHER" id="PTHR11373:SF4">
    <property type="entry name" value="DEOXYNUCLEOSIDE TRIPHOSPHATE TRIPHOSPHOHYDROLASE SAMHD1"/>
    <property type="match status" value="1"/>
</dbReference>
<protein>
    <submittedName>
        <fullName evidence="2">HD superfamily phosphohydrolase</fullName>
    </submittedName>
</protein>
<dbReference type="AlphaFoldDB" id="A0A0R2FJC8"/>
<reference evidence="4 5" key="1">
    <citation type="journal article" date="2015" name="Genome Announc.">
        <title>Expanding the biotechnology potential of lactobacilli through comparative genomics of 213 strains and associated genera.</title>
        <authorList>
            <person name="Sun Z."/>
            <person name="Harris H.M."/>
            <person name="McCann A."/>
            <person name="Guo C."/>
            <person name="Argimon S."/>
            <person name="Zhang W."/>
            <person name="Yang X."/>
            <person name="Jeffery I.B."/>
            <person name="Cooney J.C."/>
            <person name="Kagawa T.F."/>
            <person name="Liu W."/>
            <person name="Song Y."/>
            <person name="Salvetti E."/>
            <person name="Wrobel A."/>
            <person name="Rasinkangas P."/>
            <person name="Parkhill J."/>
            <person name="Rea M.C."/>
            <person name="O'Sullivan O."/>
            <person name="Ritari J."/>
            <person name="Douillard F.P."/>
            <person name="Paul Ross R."/>
            <person name="Yang R."/>
            <person name="Briner A.E."/>
            <person name="Felis G.E."/>
            <person name="de Vos W.M."/>
            <person name="Barrangou R."/>
            <person name="Klaenhammer T.R."/>
            <person name="Caufield P.W."/>
            <person name="Cui Y."/>
            <person name="Zhang H."/>
            <person name="O'Toole P.W."/>
        </authorList>
    </citation>
    <scope>NUCLEOTIDE SEQUENCE [LARGE SCALE GENOMIC DNA]</scope>
    <source>
        <strain evidence="2 5">ATCC BAA-66</strain>
        <strain evidence="3 4">DSM 13344</strain>
    </source>
</reference>